<protein>
    <submittedName>
        <fullName evidence="1">Predicted protein</fullName>
    </submittedName>
</protein>
<reference evidence="2" key="2">
    <citation type="submission" date="2008-12" db="EMBL/GenBank/DDBJ databases">
        <title>Annotation of Streptomyces roseosporus strain NRRL 15998.</title>
        <authorList>
            <consortium name="The Broad Institute Genome Sequencing Platform"/>
            <consortium name="Broad Institute Microbial Sequencing Center"/>
            <person name="Fischbach M."/>
            <person name="Ward D."/>
            <person name="Young S."/>
            <person name="Kodira C.D."/>
            <person name="Zeng Q."/>
            <person name="Koehrsen M."/>
            <person name="Godfrey P."/>
            <person name="Alvarado L."/>
            <person name="Berlin A.M."/>
            <person name="Borenstein D."/>
            <person name="Chen Z."/>
            <person name="Engels R."/>
            <person name="Freedman E."/>
            <person name="Gellesch M."/>
            <person name="Goldberg J."/>
            <person name="Griggs A."/>
            <person name="Gujja S."/>
            <person name="Heiman D.I."/>
            <person name="Hepburn T.A."/>
            <person name="Howarth C."/>
            <person name="Jen D."/>
            <person name="Larson L."/>
            <person name="Lewis B."/>
            <person name="Mehta T."/>
            <person name="Park D."/>
            <person name="Pearson M."/>
            <person name="Roberts A."/>
            <person name="Saif S."/>
            <person name="Shea T.D."/>
            <person name="Shenoy N."/>
            <person name="Sisk P."/>
            <person name="Stolte C."/>
            <person name="Sykes S.N."/>
            <person name="Walk T."/>
            <person name="White J."/>
            <person name="Yandava C."/>
            <person name="Straight P."/>
            <person name="Clardy J."/>
            <person name="Hung D."/>
            <person name="Kolter R."/>
            <person name="Mekalanos J."/>
            <person name="Walker S."/>
            <person name="Walsh C.T."/>
            <person name="Wieland B.L.C."/>
            <person name="Ilzarbe M."/>
            <person name="Galagan J."/>
            <person name="Nusbaum C."/>
            <person name="Birren B."/>
        </authorList>
    </citation>
    <scope>NUCLEOTIDE SEQUENCE [LARGE SCALE GENOMIC DNA]</scope>
    <source>
        <strain evidence="2">NRRL 15998</strain>
    </source>
</reference>
<sequence>MRPFAAVRIRCIGGAVFGRAVFGRSLFHVKRGAVSRETALFVKQPPWGRRRIELISG</sequence>
<dbReference type="AlphaFoldDB" id="D6ASQ2"/>
<dbReference type="Proteomes" id="UP000003986">
    <property type="component" value="Unassembled WGS sequence"/>
</dbReference>
<accession>D6ASQ2</accession>
<name>D6ASQ2_STRFL</name>
<organism evidence="1 2">
    <name type="scientific">Streptomyces filamentosus NRRL 15998</name>
    <dbReference type="NCBI Taxonomy" id="457431"/>
    <lineage>
        <taxon>Bacteria</taxon>
        <taxon>Bacillati</taxon>
        <taxon>Actinomycetota</taxon>
        <taxon>Actinomycetes</taxon>
        <taxon>Kitasatosporales</taxon>
        <taxon>Streptomycetaceae</taxon>
        <taxon>Streptomyces</taxon>
    </lineage>
</organism>
<gene>
    <name evidence="1" type="ORF">SSGG_03383</name>
</gene>
<reference evidence="2" key="1">
    <citation type="submission" date="2008-10" db="EMBL/GenBank/DDBJ databases">
        <authorList>
            <person name="Molnar K."/>
        </authorList>
    </citation>
    <scope>NUCLEOTIDE SEQUENCE [LARGE SCALE GENOMIC DNA]</scope>
    <source>
        <strain evidence="2">NRRL 15998</strain>
    </source>
</reference>
<evidence type="ECO:0000313" key="1">
    <source>
        <dbReference type="EMBL" id="EFE76016.2"/>
    </source>
</evidence>
<dbReference type="EMBL" id="DS999644">
    <property type="protein sequence ID" value="EFE76016.2"/>
    <property type="molecule type" value="Genomic_DNA"/>
</dbReference>
<evidence type="ECO:0000313" key="2">
    <source>
        <dbReference type="Proteomes" id="UP000003986"/>
    </source>
</evidence>
<proteinExistence type="predicted"/>